<feature type="compositionally biased region" description="Basic and acidic residues" evidence="3">
    <location>
        <begin position="401"/>
        <end position="410"/>
    </location>
</feature>
<evidence type="ECO:0000256" key="3">
    <source>
        <dbReference type="SAM" id="MobiDB-lite"/>
    </source>
</evidence>
<evidence type="ECO:0000259" key="5">
    <source>
        <dbReference type="PROSITE" id="PS50020"/>
    </source>
</evidence>
<name>A0A3R7LSF7_PENVA</name>
<feature type="region of interest" description="Disordered" evidence="3">
    <location>
        <begin position="348"/>
        <end position="369"/>
    </location>
</feature>
<feature type="region of interest" description="Disordered" evidence="3">
    <location>
        <begin position="80"/>
        <end position="255"/>
    </location>
</feature>
<dbReference type="CDD" id="cd00201">
    <property type="entry name" value="WW"/>
    <property type="match status" value="1"/>
</dbReference>
<proteinExistence type="predicted"/>
<dbReference type="InterPro" id="IPR001202">
    <property type="entry name" value="WW_dom"/>
</dbReference>
<feature type="region of interest" description="Disordered" evidence="3">
    <location>
        <begin position="669"/>
        <end position="712"/>
    </location>
</feature>
<dbReference type="PROSITE" id="PS50020">
    <property type="entry name" value="WW_DOMAIN_2"/>
    <property type="match status" value="1"/>
</dbReference>
<dbReference type="OrthoDB" id="79452at2759"/>
<gene>
    <name evidence="6" type="ORF">C7M84_020437</name>
</gene>
<accession>A0A3R7LSF7</accession>
<dbReference type="AlphaFoldDB" id="A0A3R7LSF7"/>
<dbReference type="PROSITE" id="PS50002">
    <property type="entry name" value="SH3"/>
    <property type="match status" value="1"/>
</dbReference>
<feature type="compositionally biased region" description="Low complexity" evidence="3">
    <location>
        <begin position="195"/>
        <end position="212"/>
    </location>
</feature>
<feature type="region of interest" description="Disordered" evidence="3">
    <location>
        <begin position="501"/>
        <end position="603"/>
    </location>
</feature>
<feature type="region of interest" description="Disordered" evidence="3">
    <location>
        <begin position="297"/>
        <end position="318"/>
    </location>
</feature>
<feature type="compositionally biased region" description="Basic and acidic residues" evidence="3">
    <location>
        <begin position="427"/>
        <end position="436"/>
    </location>
</feature>
<dbReference type="Gene3D" id="2.30.30.40">
    <property type="entry name" value="SH3 Domains"/>
    <property type="match status" value="1"/>
</dbReference>
<feature type="compositionally biased region" description="Basic and acidic residues" evidence="3">
    <location>
        <begin position="300"/>
        <end position="318"/>
    </location>
</feature>
<feature type="domain" description="SH3" evidence="4">
    <location>
        <begin position="10"/>
        <end position="72"/>
    </location>
</feature>
<dbReference type="InterPro" id="IPR036028">
    <property type="entry name" value="SH3-like_dom_sf"/>
</dbReference>
<sequence>MTEGSMKGVENEEFVEAMHDYSYQWEDRTLSMTKGEIFMLIKRASPDWWQVIRHGEQRSFFAPKQYLQLTTVSYEQMKQVSRQGRLQQKSKQEESSGQSHGMPQISNDNIPSPPFTEIPSSTTPNASQSYMTKIEPSRVTKERSDPYPSRPGGLSSFKSESPIVPPKGLPHRSGSNEFPSPTAPSRGFSQGGHESSSSHTSRSSLNDSSRCSMESLTQLHARKQAIKAASHDELMSGERSRSVLDVSQPKAASSEELDGRYCGRDFFFKSNQLSYRHRSNSVDFRLFQKDLAFSEMKQGSLDKSRKPRISKDPGNRRRSWAVEERLPENFRPFKKAETQDTAIILDVPPKLPPKQRKHKHDLFGSSSENLGKLEGPIDIKLQEVKKAKPALPLTGPNVKRLGQDYDRSLKGPDTSTLSENQRKASLRRQDGMDAKDPPVALPRKFIPPQVSSTESKTEEQGSKQNLKAGAVMPSVSESPAKDSINNKVKSEFNDLIHTREQSAQEVRSLAVYPSDLREGNTFRPDSAQKPGRVDSFRKAREAPRSPSRAPGTPEMNRKVFTPGTPDSIRKSYSLERGSPKLDLGKEEEKENEGLRIPQREVHTPDSARGVKVAMQMPPSPRTPPQRIVFDDWGEYFDEITKRPYYYNSRTREKRWKPPRKGIHSVAIPEVPPHARQENRGGSLGRGQTRSPPIDYPASPKLSQMPRSYATLPESGSGGYLGFGHSSTLTHTSSSNIHIHHQVLATSHTLPLFSQSSRNILPPLVPPSSAKPTLPNTPTTPTTPDVPDDQNVALLDTLYKMSPPRGWSKKFDNFTQRVYFCNQVTGERIQELGHSSDWGMLDIGTVWQCTLSCVEEAVLVPGGMVCAARITESLTPQQPCFSLSLHTSHMPVNARCCIRVSGILHPT</sequence>
<keyword evidence="7" id="KW-1185">Reference proteome</keyword>
<feature type="region of interest" description="Disordered" evidence="3">
    <location>
        <begin position="390"/>
        <end position="486"/>
    </location>
</feature>
<evidence type="ECO:0000256" key="1">
    <source>
        <dbReference type="ARBA" id="ARBA00022443"/>
    </source>
</evidence>
<feature type="region of interest" description="Disordered" evidence="3">
    <location>
        <begin position="760"/>
        <end position="788"/>
    </location>
</feature>
<evidence type="ECO:0000313" key="6">
    <source>
        <dbReference type="EMBL" id="ROT61753.1"/>
    </source>
</evidence>
<dbReference type="STRING" id="6689.A0A3R7LSF7"/>
<dbReference type="InterPro" id="IPR036020">
    <property type="entry name" value="WW_dom_sf"/>
</dbReference>
<feature type="domain" description="WW" evidence="5">
    <location>
        <begin position="626"/>
        <end position="660"/>
    </location>
</feature>
<feature type="compositionally biased region" description="Low complexity" evidence="3">
    <location>
        <begin position="771"/>
        <end position="784"/>
    </location>
</feature>
<feature type="compositionally biased region" description="Basic and acidic residues" evidence="3">
    <location>
        <begin position="531"/>
        <end position="543"/>
    </location>
</feature>
<feature type="compositionally biased region" description="Basic and acidic residues" evidence="3">
    <location>
        <begin position="229"/>
        <end position="242"/>
    </location>
</feature>
<feature type="compositionally biased region" description="Basic and acidic residues" evidence="3">
    <location>
        <begin position="135"/>
        <end position="145"/>
    </location>
</feature>
<keyword evidence="1 2" id="KW-0728">SH3 domain</keyword>
<evidence type="ECO:0000256" key="2">
    <source>
        <dbReference type="PROSITE-ProRule" id="PRU00192"/>
    </source>
</evidence>
<dbReference type="EMBL" id="QCYY01004004">
    <property type="protein sequence ID" value="ROT61753.1"/>
    <property type="molecule type" value="Genomic_DNA"/>
</dbReference>
<dbReference type="Gene3D" id="2.20.70.10">
    <property type="match status" value="1"/>
</dbReference>
<evidence type="ECO:0000259" key="4">
    <source>
        <dbReference type="PROSITE" id="PS50002"/>
    </source>
</evidence>
<evidence type="ECO:0000313" key="7">
    <source>
        <dbReference type="Proteomes" id="UP000283509"/>
    </source>
</evidence>
<dbReference type="SUPFAM" id="SSF50044">
    <property type="entry name" value="SH3-domain"/>
    <property type="match status" value="1"/>
</dbReference>
<reference evidence="6 7" key="1">
    <citation type="submission" date="2018-04" db="EMBL/GenBank/DDBJ databases">
        <authorList>
            <person name="Zhang X."/>
            <person name="Yuan J."/>
            <person name="Li F."/>
            <person name="Xiang J."/>
        </authorList>
    </citation>
    <scope>NUCLEOTIDE SEQUENCE [LARGE SCALE GENOMIC DNA]</scope>
    <source>
        <tissue evidence="6">Muscle</tissue>
    </source>
</reference>
<feature type="compositionally biased region" description="Polar residues" evidence="3">
    <location>
        <begin position="118"/>
        <end position="131"/>
    </location>
</feature>
<dbReference type="SMART" id="SM00456">
    <property type="entry name" value="WW"/>
    <property type="match status" value="1"/>
</dbReference>
<dbReference type="Proteomes" id="UP000283509">
    <property type="component" value="Unassembled WGS sequence"/>
</dbReference>
<feature type="compositionally biased region" description="Basic and acidic residues" evidence="3">
    <location>
        <begin position="567"/>
        <end position="603"/>
    </location>
</feature>
<protein>
    <submittedName>
        <fullName evidence="6">Putative rho GTPase-activating protein 12 isoform X4</fullName>
    </submittedName>
</protein>
<reference evidence="6 7" key="2">
    <citation type="submission" date="2019-01" db="EMBL/GenBank/DDBJ databases">
        <title>The decoding of complex shrimp genome reveals the adaptation for benthos swimmer, frequently molting mechanism and breeding impact on genome.</title>
        <authorList>
            <person name="Sun Y."/>
            <person name="Gao Y."/>
            <person name="Yu Y."/>
        </authorList>
    </citation>
    <scope>NUCLEOTIDE SEQUENCE [LARGE SCALE GENOMIC DNA]</scope>
    <source>
        <tissue evidence="6">Muscle</tissue>
    </source>
</reference>
<organism evidence="6 7">
    <name type="scientific">Penaeus vannamei</name>
    <name type="common">Whiteleg shrimp</name>
    <name type="synonym">Litopenaeus vannamei</name>
    <dbReference type="NCBI Taxonomy" id="6689"/>
    <lineage>
        <taxon>Eukaryota</taxon>
        <taxon>Metazoa</taxon>
        <taxon>Ecdysozoa</taxon>
        <taxon>Arthropoda</taxon>
        <taxon>Crustacea</taxon>
        <taxon>Multicrustacea</taxon>
        <taxon>Malacostraca</taxon>
        <taxon>Eumalacostraca</taxon>
        <taxon>Eucarida</taxon>
        <taxon>Decapoda</taxon>
        <taxon>Dendrobranchiata</taxon>
        <taxon>Penaeoidea</taxon>
        <taxon>Penaeidae</taxon>
        <taxon>Penaeus</taxon>
    </lineage>
</organism>
<dbReference type="SUPFAM" id="SSF51045">
    <property type="entry name" value="WW domain"/>
    <property type="match status" value="1"/>
</dbReference>
<comment type="caution">
    <text evidence="6">The sequence shown here is derived from an EMBL/GenBank/DDBJ whole genome shotgun (WGS) entry which is preliminary data.</text>
</comment>
<dbReference type="InterPro" id="IPR001452">
    <property type="entry name" value="SH3_domain"/>
</dbReference>